<keyword evidence="2" id="KW-1185">Reference proteome</keyword>
<protein>
    <submittedName>
        <fullName evidence="1">Uncharacterized protein</fullName>
    </submittedName>
</protein>
<name>A0A222NZE6_9GAMM</name>
<dbReference type="KEGG" id="lcd:clem_02050"/>
<dbReference type="AlphaFoldDB" id="A0A222NZE6"/>
<dbReference type="RefSeq" id="WP_232505525.1">
    <property type="nucleotide sequence ID" value="NZ_CP016397.1"/>
</dbReference>
<accession>A0A222NZE6</accession>
<proteinExistence type="predicted"/>
<sequence length="1201" mass="134920">MISLLSDLRTYVTNKGNSAEDIMKKKFFNEIIVLLETDQLTVSSLTLKLARLTDKQLQALFWLGRKKDRSPGSQAAKWIGKLYEHLGVSEDDFSIANMVAKGISEEDQRKLAGSLYRQWQNHPVSNLERQHIEHEFKALLGMDYPKLSLAQGVLKCYEEDEELTDLQSKLLRLWNYAPGYLSSFLHELCSGFVLQGSAKSKRFTQTMVELVQDKPELEDSVIHAHPQLAAALIEEYPEKFFTLPLAMQRQVQAHLDEPILKKIKRAIDGVSLFRDREPEQKIALFALLQDPALRIHVLSEHAENHRLYSELETTICKNLEGSKETLIAFHQADPAVKAIKTYLSEKPNAYKSNFFRNLMTDINRNGLTVQILNKHMQSVNKDALFAKWSGKHNSRAANLMLNLYKLANMTSRDEDIAFIRQNLLNSQEDELNKGIDSVYPDEGEIFFDRRKENYFETRIKPSLSQKVTQILQHPEQAMNSLVGHQIGKVIHAYQSMAQFSQRKVAKQQQKAEAVYQNYLMTKALEVAQQTEVGKLIFDPQGHVILAVSLNDADYAEIYQLITGEEGTKDNLIRLLGSEVTPVTWCNIDIAQVPSLKNKFKARIDNSHQMDNLLDSFFASSRRSSVIALQEELMMHVSLSLRALEKTAKIALLTEEKRDELMQAINTMALEQFATVLRASATGVTIDYAELNKKLDEARVELAEKSRELLVDKIMAGRNQQSIAELSALLIEKLDKHSFTSTTATGWDYFRTDVDNENSILISATNETAHDKHYGDDKLAIRVITRCHYDPTNQTVREHDNPTIEARVPSMAIKSGSHKKAVEDIRGKLGYAHQLLTAKNTTYGGPVIYNLLTSLHTKAYDNSFFESANKQRASAARILKGSHLYNLAQLNKGKVKALIYVQNIPVNQHTKELNYNSLDGATCEAALMTDLALLATLTYHAAVFSPTMGESITSAYQFAHASYLSFLPQAGDGHHYFKDSQPGKDTMNFLLEQKKGWKNAVPIVPAADLHALAAQTLFKMMAHDEHQRKQFGMLAQALSVFIEPASLAGCKSANEREQAVAGRVGLLRSIDSISPTRLPADKKAVIEALTDYVSGNATLATVQEKLDIAYNKYNLQGAVAAVSMEDQGASSKVQATKNKNNPGVIREVNTNYAESGYLDCLSQKYSELMQAHNKKTNLPETFKQLLTAKAMPQVRLGYALSR</sequence>
<organism evidence="1 2">
    <name type="scientific">Legionella clemsonensis</name>
    <dbReference type="NCBI Taxonomy" id="1867846"/>
    <lineage>
        <taxon>Bacteria</taxon>
        <taxon>Pseudomonadati</taxon>
        <taxon>Pseudomonadota</taxon>
        <taxon>Gammaproteobacteria</taxon>
        <taxon>Legionellales</taxon>
        <taxon>Legionellaceae</taxon>
        <taxon>Legionella</taxon>
    </lineage>
</organism>
<reference evidence="2" key="1">
    <citation type="submission" date="2016-07" db="EMBL/GenBank/DDBJ databases">
        <authorList>
            <person name="Florea S."/>
            <person name="Webb J.S."/>
            <person name="Jaromczyk J."/>
            <person name="Schardl C.L."/>
        </authorList>
    </citation>
    <scope>NUCLEOTIDE SEQUENCE [LARGE SCALE GENOMIC DNA]</scope>
    <source>
        <strain evidence="2">CDC-D5610</strain>
    </source>
</reference>
<gene>
    <name evidence="1" type="ORF">clem_02050</name>
</gene>
<evidence type="ECO:0000313" key="2">
    <source>
        <dbReference type="Proteomes" id="UP000201728"/>
    </source>
</evidence>
<evidence type="ECO:0000313" key="1">
    <source>
        <dbReference type="EMBL" id="ASQ44973.1"/>
    </source>
</evidence>
<dbReference type="EMBL" id="CP016397">
    <property type="protein sequence ID" value="ASQ44973.1"/>
    <property type="molecule type" value="Genomic_DNA"/>
</dbReference>
<dbReference type="Proteomes" id="UP000201728">
    <property type="component" value="Chromosome"/>
</dbReference>